<keyword evidence="8" id="KW-1185">Reference proteome</keyword>
<dbReference type="InterPro" id="IPR027417">
    <property type="entry name" value="P-loop_NTPase"/>
</dbReference>
<feature type="compositionally biased region" description="Basic residues" evidence="5">
    <location>
        <begin position="333"/>
        <end position="357"/>
    </location>
</feature>
<dbReference type="GO" id="GO:0000724">
    <property type="term" value="P:double-strand break repair via homologous recombination"/>
    <property type="evidence" value="ECO:0007669"/>
    <property type="project" value="TreeGrafter"/>
</dbReference>
<reference evidence="7 8" key="1">
    <citation type="journal article" date="2010" name="Nature">
        <title>The Ectocarpus genome and the independent evolution of multicellularity in brown algae.</title>
        <authorList>
            <person name="Cock J.M."/>
            <person name="Sterck L."/>
            <person name="Rouze P."/>
            <person name="Scornet D."/>
            <person name="Allen A.E."/>
            <person name="Amoutzias G."/>
            <person name="Anthouard V."/>
            <person name="Artiguenave F."/>
            <person name="Aury J.M."/>
            <person name="Badger J.H."/>
            <person name="Beszteri B."/>
            <person name="Billiau K."/>
            <person name="Bonnet E."/>
            <person name="Bothwell J.H."/>
            <person name="Bowler C."/>
            <person name="Boyen C."/>
            <person name="Brownlee C."/>
            <person name="Carrano C.J."/>
            <person name="Charrier B."/>
            <person name="Cho G.Y."/>
            <person name="Coelho S.M."/>
            <person name="Collen J."/>
            <person name="Corre E."/>
            <person name="Da Silva C."/>
            <person name="Delage L."/>
            <person name="Delaroque N."/>
            <person name="Dittami S.M."/>
            <person name="Doulbeau S."/>
            <person name="Elias M."/>
            <person name="Farnham G."/>
            <person name="Gachon C.M."/>
            <person name="Gschloessl B."/>
            <person name="Heesch S."/>
            <person name="Jabbari K."/>
            <person name="Jubin C."/>
            <person name="Kawai H."/>
            <person name="Kimura K."/>
            <person name="Kloareg B."/>
            <person name="Kupper F.C."/>
            <person name="Lang D."/>
            <person name="Le Bail A."/>
            <person name="Leblanc C."/>
            <person name="Lerouge P."/>
            <person name="Lohr M."/>
            <person name="Lopez P.J."/>
            <person name="Martens C."/>
            <person name="Maumus F."/>
            <person name="Michel G."/>
            <person name="Miranda-Saavedra D."/>
            <person name="Morales J."/>
            <person name="Moreau H."/>
            <person name="Motomura T."/>
            <person name="Nagasato C."/>
            <person name="Napoli C.A."/>
            <person name="Nelson D.R."/>
            <person name="Nyvall-Collen P."/>
            <person name="Peters A.F."/>
            <person name="Pommier C."/>
            <person name="Potin P."/>
            <person name="Poulain J."/>
            <person name="Quesneville H."/>
            <person name="Read B."/>
            <person name="Rensing S.A."/>
            <person name="Ritter A."/>
            <person name="Rousvoal S."/>
            <person name="Samanta M."/>
            <person name="Samson G."/>
            <person name="Schroeder D.C."/>
            <person name="Segurens B."/>
            <person name="Strittmatter M."/>
            <person name="Tonon T."/>
            <person name="Tregear J.W."/>
            <person name="Valentin K."/>
            <person name="von Dassow P."/>
            <person name="Yamagishi T."/>
            <person name="Van de Peer Y."/>
            <person name="Wincker P."/>
        </authorList>
    </citation>
    <scope>NUCLEOTIDE SEQUENCE [LARGE SCALE GENOMIC DNA]</scope>
    <source>
        <strain evidence="8">Ec32 / CCAP1310/4</strain>
    </source>
</reference>
<dbReference type="PANTHER" id="PTHR45916:SF1">
    <property type="entry name" value="STRUCTURAL MAINTENANCE OF CHROMOSOMES PROTEIN 5"/>
    <property type="match status" value="1"/>
</dbReference>
<dbReference type="InterPro" id="IPR038729">
    <property type="entry name" value="Rad50/SbcC_AAA"/>
</dbReference>
<dbReference type="Proteomes" id="UP000002630">
    <property type="component" value="Linkage Group LG16"/>
</dbReference>
<accession>D7FUV3</accession>
<dbReference type="PANTHER" id="PTHR45916">
    <property type="entry name" value="STRUCTURAL MAINTENANCE OF CHROMOSOMES PROTEIN 5"/>
    <property type="match status" value="1"/>
</dbReference>
<feature type="compositionally biased region" description="Basic and acidic residues" evidence="5">
    <location>
        <begin position="307"/>
        <end position="332"/>
    </location>
</feature>
<dbReference type="STRING" id="2880.D7FUV3"/>
<sequence length="443" mass="50243">MVTTNISSRAPMSRERLTGSGTGAIGREVSGWKKGSIVSLKMKNFLVYKDAKAVFGPRLNMVVGPNGSGKSTLVCAIALGLGGSPKVLGRADNLSAFVMHGVKEDASVTVELYMPDGNNLHVTRTFSRKNNSSNWHINGRSHSTKEVENKIRALGIQVDNLCTMLPQDKVGDFSGFTPDKLLLETEKALSGTELYDPHMKLIDLQDSKGKSQNEEETMRTKLEGMESELSTLEKDVQRYQERQEKQNRLELHRQRKVWAGVETLRNQGIEAKQLEKDAVVELKMAQQADQPLQDEYKKWERQQERLRGAEKTRVKRRTDLEKAIGDKNDKTVKPRQVRALPKSKKRSRGSRWKHKRRSRMFKARNPSYRLWLRCYVRQGLDFVSTFLSVTVEDDEAARAVETHIPSYVWCSMVVSCKEDHDVIIRAFKNQRVSLGILVNQGGT</sequence>
<evidence type="ECO:0000256" key="2">
    <source>
        <dbReference type="ARBA" id="ARBA00018687"/>
    </source>
</evidence>
<feature type="compositionally biased region" description="Polar residues" evidence="5">
    <location>
        <begin position="1"/>
        <end position="10"/>
    </location>
</feature>
<evidence type="ECO:0000256" key="3">
    <source>
        <dbReference type="ARBA" id="ARBA00023054"/>
    </source>
</evidence>
<dbReference type="eggNOG" id="KOG0979">
    <property type="taxonomic scope" value="Eukaryota"/>
</dbReference>
<evidence type="ECO:0000259" key="6">
    <source>
        <dbReference type="Pfam" id="PF13476"/>
    </source>
</evidence>
<dbReference type="GO" id="GO:0005634">
    <property type="term" value="C:nucleus"/>
    <property type="evidence" value="ECO:0007669"/>
    <property type="project" value="TreeGrafter"/>
</dbReference>
<evidence type="ECO:0000313" key="8">
    <source>
        <dbReference type="Proteomes" id="UP000002630"/>
    </source>
</evidence>
<dbReference type="EMBL" id="FN649741">
    <property type="protein sequence ID" value="CBJ31759.1"/>
    <property type="molecule type" value="Genomic_DNA"/>
</dbReference>
<evidence type="ECO:0000256" key="4">
    <source>
        <dbReference type="SAM" id="Coils"/>
    </source>
</evidence>
<feature type="domain" description="Rad50/SbcC-type AAA" evidence="6">
    <location>
        <begin position="39"/>
        <end position="247"/>
    </location>
</feature>
<organism evidence="7 8">
    <name type="scientific">Ectocarpus siliculosus</name>
    <name type="common">Brown alga</name>
    <name type="synonym">Conferva siliculosa</name>
    <dbReference type="NCBI Taxonomy" id="2880"/>
    <lineage>
        <taxon>Eukaryota</taxon>
        <taxon>Sar</taxon>
        <taxon>Stramenopiles</taxon>
        <taxon>Ochrophyta</taxon>
        <taxon>PX clade</taxon>
        <taxon>Phaeophyceae</taxon>
        <taxon>Ectocarpales</taxon>
        <taxon>Ectocarpaceae</taxon>
        <taxon>Ectocarpus</taxon>
    </lineage>
</organism>
<feature type="coiled-coil region" evidence="4">
    <location>
        <begin position="215"/>
        <end position="249"/>
    </location>
</feature>
<dbReference type="Gene3D" id="3.40.50.300">
    <property type="entry name" value="P-loop containing nucleotide triphosphate hydrolases"/>
    <property type="match status" value="1"/>
</dbReference>
<dbReference type="AlphaFoldDB" id="D7FUV3"/>
<dbReference type="OrthoDB" id="10254973at2759"/>
<keyword evidence="3 4" id="KW-0175">Coiled coil</keyword>
<dbReference type="GO" id="GO:0030915">
    <property type="term" value="C:Smc5-Smc6 complex"/>
    <property type="evidence" value="ECO:0007669"/>
    <property type="project" value="TreeGrafter"/>
</dbReference>
<gene>
    <name evidence="7" type="ORF">Esi_0279_0040</name>
</gene>
<dbReference type="Pfam" id="PF13476">
    <property type="entry name" value="AAA_23"/>
    <property type="match status" value="1"/>
</dbReference>
<name>D7FUV3_ECTSI</name>
<proteinExistence type="inferred from homology"/>
<dbReference type="GO" id="GO:0003697">
    <property type="term" value="F:single-stranded DNA binding"/>
    <property type="evidence" value="ECO:0007669"/>
    <property type="project" value="TreeGrafter"/>
</dbReference>
<feature type="region of interest" description="Disordered" evidence="5">
    <location>
        <begin position="1"/>
        <end position="22"/>
    </location>
</feature>
<dbReference type="GO" id="GO:0016887">
    <property type="term" value="F:ATP hydrolysis activity"/>
    <property type="evidence" value="ECO:0007669"/>
    <property type="project" value="InterPro"/>
</dbReference>
<feature type="region of interest" description="Disordered" evidence="5">
    <location>
        <begin position="307"/>
        <end position="357"/>
    </location>
</feature>
<dbReference type="EMBL" id="FN648463">
    <property type="protein sequence ID" value="CBJ31759.1"/>
    <property type="molecule type" value="Genomic_DNA"/>
</dbReference>
<protein>
    <recommendedName>
        <fullName evidence="2">Structural maintenance of chromosomes protein 5</fullName>
    </recommendedName>
</protein>
<evidence type="ECO:0000256" key="1">
    <source>
        <dbReference type="ARBA" id="ARBA00010171"/>
    </source>
</evidence>
<evidence type="ECO:0000256" key="5">
    <source>
        <dbReference type="SAM" id="MobiDB-lite"/>
    </source>
</evidence>
<dbReference type="InParanoid" id="D7FUV3"/>
<evidence type="ECO:0000313" key="7">
    <source>
        <dbReference type="EMBL" id="CBJ31759.1"/>
    </source>
</evidence>
<dbReference type="SUPFAM" id="SSF52540">
    <property type="entry name" value="P-loop containing nucleoside triphosphate hydrolases"/>
    <property type="match status" value="1"/>
</dbReference>
<comment type="similarity">
    <text evidence="1">Belongs to the SMC family. SMC5 subfamily.</text>
</comment>